<accession>A0A8T0WXG0</accession>
<reference evidence="2" key="1">
    <citation type="submission" date="2020-05" db="EMBL/GenBank/DDBJ databases">
        <title>WGS assembly of Panicum virgatum.</title>
        <authorList>
            <person name="Lovell J.T."/>
            <person name="Jenkins J."/>
            <person name="Shu S."/>
            <person name="Juenger T.E."/>
            <person name="Schmutz J."/>
        </authorList>
    </citation>
    <scope>NUCLEOTIDE SEQUENCE</scope>
    <source>
        <strain evidence="2">AP13</strain>
    </source>
</reference>
<organism evidence="2 3">
    <name type="scientific">Panicum virgatum</name>
    <name type="common">Blackwell switchgrass</name>
    <dbReference type="NCBI Taxonomy" id="38727"/>
    <lineage>
        <taxon>Eukaryota</taxon>
        <taxon>Viridiplantae</taxon>
        <taxon>Streptophyta</taxon>
        <taxon>Embryophyta</taxon>
        <taxon>Tracheophyta</taxon>
        <taxon>Spermatophyta</taxon>
        <taxon>Magnoliopsida</taxon>
        <taxon>Liliopsida</taxon>
        <taxon>Poales</taxon>
        <taxon>Poaceae</taxon>
        <taxon>PACMAD clade</taxon>
        <taxon>Panicoideae</taxon>
        <taxon>Panicodae</taxon>
        <taxon>Paniceae</taxon>
        <taxon>Panicinae</taxon>
        <taxon>Panicum</taxon>
        <taxon>Panicum sect. Hiantes</taxon>
    </lineage>
</organism>
<feature type="compositionally biased region" description="Basic and acidic residues" evidence="1">
    <location>
        <begin position="38"/>
        <end position="58"/>
    </location>
</feature>
<dbReference type="Proteomes" id="UP000823388">
    <property type="component" value="Chromosome 1N"/>
</dbReference>
<sequence>MISPAFSSKKKVCSVEMACFTALQQFDGEVRYPPGGGSDERVSSALKSDEVHEGGPEF</sequence>
<feature type="region of interest" description="Disordered" evidence="1">
    <location>
        <begin position="30"/>
        <end position="58"/>
    </location>
</feature>
<evidence type="ECO:0000313" key="3">
    <source>
        <dbReference type="Proteomes" id="UP000823388"/>
    </source>
</evidence>
<dbReference type="AlphaFoldDB" id="A0A8T0WXG0"/>
<evidence type="ECO:0000313" key="2">
    <source>
        <dbReference type="EMBL" id="KAG2651458.1"/>
    </source>
</evidence>
<name>A0A8T0WXG0_PANVG</name>
<comment type="caution">
    <text evidence="2">The sequence shown here is derived from an EMBL/GenBank/DDBJ whole genome shotgun (WGS) entry which is preliminary data.</text>
</comment>
<keyword evidence="3" id="KW-1185">Reference proteome</keyword>
<evidence type="ECO:0000256" key="1">
    <source>
        <dbReference type="SAM" id="MobiDB-lite"/>
    </source>
</evidence>
<dbReference type="EMBL" id="CM029038">
    <property type="protein sequence ID" value="KAG2651458.1"/>
    <property type="molecule type" value="Genomic_DNA"/>
</dbReference>
<gene>
    <name evidence="2" type="ORF">PVAP13_1NG346738</name>
</gene>
<proteinExistence type="predicted"/>
<protein>
    <submittedName>
        <fullName evidence="2">Uncharacterized protein</fullName>
    </submittedName>
</protein>